<dbReference type="SMART" id="SM00267">
    <property type="entry name" value="GGDEF"/>
    <property type="match status" value="1"/>
</dbReference>
<dbReference type="Gene3D" id="3.30.70.270">
    <property type="match status" value="1"/>
</dbReference>
<keyword evidence="1" id="KW-0472">Membrane</keyword>
<dbReference type="Pfam" id="PF00990">
    <property type="entry name" value="GGDEF"/>
    <property type="match status" value="1"/>
</dbReference>
<dbReference type="CDD" id="cd01949">
    <property type="entry name" value="GGDEF"/>
    <property type="match status" value="1"/>
</dbReference>
<accession>A0A2S0NCI2</accession>
<dbReference type="SUPFAM" id="SSF55073">
    <property type="entry name" value="Nucleotide cyclase"/>
    <property type="match status" value="1"/>
</dbReference>
<proteinExistence type="predicted"/>
<dbReference type="InterPro" id="IPR000160">
    <property type="entry name" value="GGDEF_dom"/>
</dbReference>
<feature type="transmembrane region" description="Helical" evidence="1">
    <location>
        <begin position="267"/>
        <end position="290"/>
    </location>
</feature>
<evidence type="ECO:0000259" key="2">
    <source>
        <dbReference type="PROSITE" id="PS50887"/>
    </source>
</evidence>
<keyword evidence="4" id="KW-1185">Reference proteome</keyword>
<evidence type="ECO:0000256" key="1">
    <source>
        <dbReference type="SAM" id="Phobius"/>
    </source>
</evidence>
<dbReference type="InterPro" id="IPR052163">
    <property type="entry name" value="DGC-Regulatory_Protein"/>
</dbReference>
<dbReference type="KEGG" id="phr:C6569_12910"/>
<dbReference type="PROSITE" id="PS50887">
    <property type="entry name" value="GGDEF"/>
    <property type="match status" value="1"/>
</dbReference>
<feature type="domain" description="GGDEF" evidence="2">
    <location>
        <begin position="335"/>
        <end position="468"/>
    </location>
</feature>
<dbReference type="PANTHER" id="PTHR46663:SF4">
    <property type="entry name" value="DIGUANYLATE CYCLASE DGCT-RELATED"/>
    <property type="match status" value="1"/>
</dbReference>
<evidence type="ECO:0000313" key="3">
    <source>
        <dbReference type="EMBL" id="AVO45894.1"/>
    </source>
</evidence>
<gene>
    <name evidence="3" type="ORF">C6569_12910</name>
</gene>
<dbReference type="OrthoDB" id="9812260at2"/>
<keyword evidence="1" id="KW-1133">Transmembrane helix</keyword>
<reference evidence="3 4" key="1">
    <citation type="submission" date="2018-03" db="EMBL/GenBank/DDBJ databases">
        <title>Genome sequencing of Phreatobacter sp.</title>
        <authorList>
            <person name="Kim S.-J."/>
            <person name="Heo J."/>
            <person name="Kwon S.-W."/>
        </authorList>
    </citation>
    <scope>NUCLEOTIDE SEQUENCE [LARGE SCALE GENOMIC DNA]</scope>
    <source>
        <strain evidence="3 4">S-12</strain>
    </source>
</reference>
<dbReference type="Proteomes" id="UP000237889">
    <property type="component" value="Chromosome"/>
</dbReference>
<dbReference type="InterPro" id="IPR043128">
    <property type="entry name" value="Rev_trsase/Diguanyl_cyclase"/>
</dbReference>
<dbReference type="NCBIfam" id="TIGR00254">
    <property type="entry name" value="GGDEF"/>
    <property type="match status" value="1"/>
</dbReference>
<dbReference type="InterPro" id="IPR029787">
    <property type="entry name" value="Nucleotide_cyclase"/>
</dbReference>
<protein>
    <recommendedName>
        <fullName evidence="2">GGDEF domain-containing protein</fullName>
    </recommendedName>
</protein>
<keyword evidence="1" id="KW-0812">Transmembrane</keyword>
<evidence type="ECO:0000313" key="4">
    <source>
        <dbReference type="Proteomes" id="UP000237889"/>
    </source>
</evidence>
<dbReference type="RefSeq" id="WP_106749235.1">
    <property type="nucleotide sequence ID" value="NZ_CP027668.1"/>
</dbReference>
<feature type="transmembrane region" description="Helical" evidence="1">
    <location>
        <begin position="12"/>
        <end position="31"/>
    </location>
</feature>
<sequence>MTSSLPAQRLSAVAKLRLAMTAVVAVAIGLFTHDVWRIVEAVDERSYQREAGRLTSAIVLLGETTAAEHLVIANLQQLYHAVSGAPDLRWIEDHFWPATVLDAREMGFLLGRDGRVMAAKGNGRAGMSDVAEDMLAAVQPLLLRLQADLDRDLKTQAQGDLHRGHYSHYLVRLGQAPALVTAIAIAPALARTEMELPVPVLVHVTPFDAATTQSLARLASLPALEVAADGAVPEPGTARLALNDRDGRPVGAMSWIPDRPGARVLEAFLPVLVISVLLLLLVSASAYGGLRRLLRRLLGLEATARHAAMTDALTGLPNRRSFEAAFAEARGTPGEMFGVVLLDLDHFKTINDTLGHAAGDAAIATTADRLSALGSDCRLAARLGGDEFALITGPMADKRALAAFCTRLAAELARPMTWSDRRIDLSASIGGALCPADGETLAEALASADKALYWAKEGGRGRAETYDAVTDARRLESRIARIAGDRRTPERRAAG</sequence>
<dbReference type="EMBL" id="CP027668">
    <property type="protein sequence ID" value="AVO45894.1"/>
    <property type="molecule type" value="Genomic_DNA"/>
</dbReference>
<organism evidence="3 4">
    <name type="scientific">Phreatobacter cathodiphilus</name>
    <dbReference type="NCBI Taxonomy" id="1868589"/>
    <lineage>
        <taxon>Bacteria</taxon>
        <taxon>Pseudomonadati</taxon>
        <taxon>Pseudomonadota</taxon>
        <taxon>Alphaproteobacteria</taxon>
        <taxon>Hyphomicrobiales</taxon>
        <taxon>Phreatobacteraceae</taxon>
        <taxon>Phreatobacter</taxon>
    </lineage>
</organism>
<dbReference type="AlphaFoldDB" id="A0A2S0NCI2"/>
<dbReference type="PANTHER" id="PTHR46663">
    <property type="entry name" value="DIGUANYLATE CYCLASE DGCT-RELATED"/>
    <property type="match status" value="1"/>
</dbReference>
<name>A0A2S0NCI2_9HYPH</name>